<dbReference type="Proteomes" id="UP001175211">
    <property type="component" value="Unassembled WGS sequence"/>
</dbReference>
<accession>A0AA39TXF8</accession>
<keyword evidence="2" id="KW-1185">Reference proteome</keyword>
<name>A0AA39TXF8_ARMTA</name>
<comment type="caution">
    <text evidence="1">The sequence shown here is derived from an EMBL/GenBank/DDBJ whole genome shotgun (WGS) entry which is preliminary data.</text>
</comment>
<organism evidence="1 2">
    <name type="scientific">Armillaria tabescens</name>
    <name type="common">Ringless honey mushroom</name>
    <name type="synonym">Agaricus tabescens</name>
    <dbReference type="NCBI Taxonomy" id="1929756"/>
    <lineage>
        <taxon>Eukaryota</taxon>
        <taxon>Fungi</taxon>
        <taxon>Dikarya</taxon>
        <taxon>Basidiomycota</taxon>
        <taxon>Agaricomycotina</taxon>
        <taxon>Agaricomycetes</taxon>
        <taxon>Agaricomycetidae</taxon>
        <taxon>Agaricales</taxon>
        <taxon>Marasmiineae</taxon>
        <taxon>Physalacriaceae</taxon>
        <taxon>Desarmillaria</taxon>
    </lineage>
</organism>
<evidence type="ECO:0000313" key="1">
    <source>
        <dbReference type="EMBL" id="KAK0462300.1"/>
    </source>
</evidence>
<evidence type="ECO:0000313" key="2">
    <source>
        <dbReference type="Proteomes" id="UP001175211"/>
    </source>
</evidence>
<proteinExistence type="predicted"/>
<evidence type="ECO:0008006" key="3">
    <source>
        <dbReference type="Google" id="ProtNLM"/>
    </source>
</evidence>
<dbReference type="InterPro" id="IPR032675">
    <property type="entry name" value="LRR_dom_sf"/>
</dbReference>
<dbReference type="EMBL" id="JAUEPS010000009">
    <property type="protein sequence ID" value="KAK0462300.1"/>
    <property type="molecule type" value="Genomic_DNA"/>
</dbReference>
<dbReference type="SUPFAM" id="SSF52047">
    <property type="entry name" value="RNI-like"/>
    <property type="match status" value="1"/>
</dbReference>
<dbReference type="Gene3D" id="3.80.10.10">
    <property type="entry name" value="Ribonuclease Inhibitor"/>
    <property type="match status" value="1"/>
</dbReference>
<sequence length="295" mass="32735">MHLLDLPPEILSIIVNNTDKDTLLSLCLTEKHTLCQIARSCLEQNVTVVFDVGRKPRPDVFSFGSGRLSAIRSLSLIDHGSFALHSELYSPVFIRMVNLNHVRVIGGPGTLIRSIVESTTASLTTLELEECDAEPQDFSEMASVAIRRLSISRCHSNVRFILGPLTVEELEVHGPSLDEECTHVGVALRRLTDGNLKRLHLINTCRDPGCRDVLHLAHALETQPTRFPSLEVLILDIPLSQDTMEKLFRTVSVYPALKRLYLDGISLSRPFKLFGNGPDGLCLTLDMISFATSIL</sequence>
<gene>
    <name evidence="1" type="ORF">EV420DRAFT_1761572</name>
</gene>
<reference evidence="1" key="1">
    <citation type="submission" date="2023-06" db="EMBL/GenBank/DDBJ databases">
        <authorList>
            <consortium name="Lawrence Berkeley National Laboratory"/>
            <person name="Ahrendt S."/>
            <person name="Sahu N."/>
            <person name="Indic B."/>
            <person name="Wong-Bajracharya J."/>
            <person name="Merenyi Z."/>
            <person name="Ke H.-M."/>
            <person name="Monk M."/>
            <person name="Kocsube S."/>
            <person name="Drula E."/>
            <person name="Lipzen A."/>
            <person name="Balint B."/>
            <person name="Henrissat B."/>
            <person name="Andreopoulos B."/>
            <person name="Martin F.M."/>
            <person name="Harder C.B."/>
            <person name="Rigling D."/>
            <person name="Ford K.L."/>
            <person name="Foster G.D."/>
            <person name="Pangilinan J."/>
            <person name="Papanicolaou A."/>
            <person name="Barry K."/>
            <person name="LaButti K."/>
            <person name="Viragh M."/>
            <person name="Koriabine M."/>
            <person name="Yan M."/>
            <person name="Riley R."/>
            <person name="Champramary S."/>
            <person name="Plett K.L."/>
            <person name="Tsai I.J."/>
            <person name="Slot J."/>
            <person name="Sipos G."/>
            <person name="Plett J."/>
            <person name="Nagy L.G."/>
            <person name="Grigoriev I.V."/>
        </authorList>
    </citation>
    <scope>NUCLEOTIDE SEQUENCE</scope>
    <source>
        <strain evidence="1">CCBAS 213</strain>
    </source>
</reference>
<protein>
    <recommendedName>
        <fullName evidence="3">F-box domain-containing protein</fullName>
    </recommendedName>
</protein>
<dbReference type="RefSeq" id="XP_060333912.1">
    <property type="nucleotide sequence ID" value="XM_060480666.1"/>
</dbReference>
<dbReference type="AlphaFoldDB" id="A0AA39TXF8"/>
<dbReference type="GeneID" id="85364214"/>